<keyword evidence="3" id="KW-1185">Reference proteome</keyword>
<feature type="transmembrane region" description="Helical" evidence="1">
    <location>
        <begin position="65"/>
        <end position="86"/>
    </location>
</feature>
<organism evidence="2 3">
    <name type="scientific">Blattabacterium punctulatus</name>
    <dbReference type="NCBI Taxonomy" id="164514"/>
    <lineage>
        <taxon>Bacteria</taxon>
        <taxon>Pseudomonadati</taxon>
        <taxon>Bacteroidota</taxon>
        <taxon>Flavobacteriia</taxon>
        <taxon>Flavobacteriales</taxon>
        <taxon>Blattabacteriaceae</taxon>
        <taxon>Blattabacterium</taxon>
    </lineage>
</organism>
<keyword evidence="1" id="KW-1133">Transmembrane helix</keyword>
<sequence>MKFFLKKTIIYNFLTFFFSFIHIIIWNFFFYEKNFFLLKIYIFLFPISSFFFFFYLLTINKRTDLYIIFSILQLFCSIYIFFYLIIEYNLLNSIITIINFIFSYFMILFFKTIILINFRNNKSYF</sequence>
<reference evidence="2 3" key="1">
    <citation type="journal article" date="2018" name="Genome Biol. Evol.">
        <title>Parallel and Gradual Genome Erosion in the Blattabacterium Endosymbionts of Mastotermes darwiniensis and Cryptocercus Wood Roaches.</title>
        <authorList>
            <person name="Kinjo Y."/>
            <person name="Bourguignon T."/>
            <person name="Tong K.J."/>
            <person name="Kuwahara H."/>
            <person name="Lim S.J."/>
            <person name="Yoon K.B."/>
            <person name="Shigenobu S."/>
            <person name="Park Y.C."/>
            <person name="Nalepa C.A."/>
            <person name="Hongoh Y."/>
            <person name="Ohkuma M."/>
            <person name="Lo N."/>
            <person name="Tokuda G."/>
        </authorList>
    </citation>
    <scope>NUCLEOTIDE SEQUENCE [LARGE SCALE GENOMIC DNA]</scope>
    <source>
        <strain evidence="2 3">CPUsv</strain>
    </source>
</reference>
<accession>A0ABM6WNP3</accession>
<gene>
    <name evidence="2" type="ORF">DM808_00315</name>
</gene>
<dbReference type="EMBL" id="CP029812">
    <property type="protein sequence ID" value="AWU39651.1"/>
    <property type="molecule type" value="Genomic_DNA"/>
</dbReference>
<dbReference type="Proteomes" id="UP000247917">
    <property type="component" value="Chromosome"/>
</dbReference>
<name>A0ABM6WNP3_9FLAO</name>
<keyword evidence="1" id="KW-0812">Transmembrane</keyword>
<proteinExistence type="predicted"/>
<evidence type="ECO:0000313" key="3">
    <source>
        <dbReference type="Proteomes" id="UP000247917"/>
    </source>
</evidence>
<evidence type="ECO:0000256" key="1">
    <source>
        <dbReference type="SAM" id="Phobius"/>
    </source>
</evidence>
<feature type="transmembrane region" description="Helical" evidence="1">
    <location>
        <begin position="92"/>
        <end position="118"/>
    </location>
</feature>
<keyword evidence="1" id="KW-0472">Membrane</keyword>
<feature type="transmembrane region" description="Helical" evidence="1">
    <location>
        <begin position="9"/>
        <end position="29"/>
    </location>
</feature>
<protein>
    <submittedName>
        <fullName evidence="2">Uncharacterized protein</fullName>
    </submittedName>
</protein>
<feature type="transmembrane region" description="Helical" evidence="1">
    <location>
        <begin position="35"/>
        <end position="58"/>
    </location>
</feature>
<evidence type="ECO:0000313" key="2">
    <source>
        <dbReference type="EMBL" id="AWU39651.1"/>
    </source>
</evidence>